<dbReference type="Proteomes" id="UP001498398">
    <property type="component" value="Unassembled WGS sequence"/>
</dbReference>
<organism evidence="1 2">
    <name type="scientific">Marasmiellus scandens</name>
    <dbReference type="NCBI Taxonomy" id="2682957"/>
    <lineage>
        <taxon>Eukaryota</taxon>
        <taxon>Fungi</taxon>
        <taxon>Dikarya</taxon>
        <taxon>Basidiomycota</taxon>
        <taxon>Agaricomycotina</taxon>
        <taxon>Agaricomycetes</taxon>
        <taxon>Agaricomycetidae</taxon>
        <taxon>Agaricales</taxon>
        <taxon>Marasmiineae</taxon>
        <taxon>Omphalotaceae</taxon>
        <taxon>Marasmiellus</taxon>
    </lineage>
</organism>
<evidence type="ECO:0000313" key="2">
    <source>
        <dbReference type="Proteomes" id="UP001498398"/>
    </source>
</evidence>
<proteinExistence type="predicted"/>
<gene>
    <name evidence="1" type="ORF">VKT23_009470</name>
</gene>
<evidence type="ECO:0000313" key="1">
    <source>
        <dbReference type="EMBL" id="KAK7459487.1"/>
    </source>
</evidence>
<dbReference type="EMBL" id="JBANRG010000016">
    <property type="protein sequence ID" value="KAK7459487.1"/>
    <property type="molecule type" value="Genomic_DNA"/>
</dbReference>
<comment type="caution">
    <text evidence="1">The sequence shown here is derived from an EMBL/GenBank/DDBJ whole genome shotgun (WGS) entry which is preliminary data.</text>
</comment>
<protein>
    <submittedName>
        <fullName evidence="1">Uncharacterized protein</fullName>
    </submittedName>
</protein>
<reference evidence="1 2" key="1">
    <citation type="submission" date="2024-01" db="EMBL/GenBank/DDBJ databases">
        <title>A draft genome for the cacao thread blight pathogen Marasmiellus scandens.</title>
        <authorList>
            <person name="Baruah I.K."/>
            <person name="Leung J."/>
            <person name="Bukari Y."/>
            <person name="Amoako-Attah I."/>
            <person name="Meinhardt L.W."/>
            <person name="Bailey B.A."/>
            <person name="Cohen S.P."/>
        </authorList>
    </citation>
    <scope>NUCLEOTIDE SEQUENCE [LARGE SCALE GENOMIC DNA]</scope>
    <source>
        <strain evidence="1 2">GH-19</strain>
    </source>
</reference>
<sequence>MLHVTRAGLVVAPAYSTAEARPVPGYMTRRHRQFTLLHVRGVENVVARCSVEAERDSGRRVGGSGGLFVHQGRLELDMDRVDTIFFLLRQRSEITTVDNVLASRTIRLS</sequence>
<name>A0ABR1JJ38_9AGAR</name>
<keyword evidence="2" id="KW-1185">Reference proteome</keyword>
<accession>A0ABR1JJ38</accession>